<dbReference type="InterPro" id="IPR008969">
    <property type="entry name" value="CarboxyPept-like_regulatory"/>
</dbReference>
<dbReference type="CDD" id="cd00055">
    <property type="entry name" value="EGF_Lam"/>
    <property type="match status" value="1"/>
</dbReference>
<evidence type="ECO:0000313" key="15">
    <source>
        <dbReference type="EMBL" id="KAJ8298342.1"/>
    </source>
</evidence>
<name>A0ABQ9DZA3_TEGGR</name>
<dbReference type="Gene3D" id="2.10.25.10">
    <property type="entry name" value="Laminin"/>
    <property type="match status" value="5"/>
</dbReference>
<feature type="domain" description="EGF-like" evidence="14">
    <location>
        <begin position="671"/>
        <end position="703"/>
    </location>
</feature>
<dbReference type="SUPFAM" id="SSF49464">
    <property type="entry name" value="Carboxypeptidase regulatory domain-like"/>
    <property type="match status" value="1"/>
</dbReference>
<keyword evidence="8 13" id="KW-1133">Transmembrane helix</keyword>
<dbReference type="InterPro" id="IPR057627">
    <property type="entry name" value="FN-plug_TEN1-4"/>
</dbReference>
<dbReference type="CDD" id="cd00054">
    <property type="entry name" value="EGF_CA"/>
    <property type="match status" value="1"/>
</dbReference>
<evidence type="ECO:0000256" key="5">
    <source>
        <dbReference type="ARBA" id="ARBA00022536"/>
    </source>
</evidence>
<comment type="caution">
    <text evidence="11">Lacks conserved residue(s) required for the propagation of feature annotation.</text>
</comment>
<feature type="domain" description="EGF-like" evidence="14">
    <location>
        <begin position="633"/>
        <end position="669"/>
    </location>
</feature>
<dbReference type="Proteomes" id="UP001217089">
    <property type="component" value="Unassembled WGS sequence"/>
</dbReference>
<evidence type="ECO:0000256" key="9">
    <source>
        <dbReference type="ARBA" id="ARBA00023136"/>
    </source>
</evidence>
<dbReference type="SMART" id="SM00181">
    <property type="entry name" value="EGF"/>
    <property type="match status" value="6"/>
</dbReference>
<dbReference type="PANTHER" id="PTHR11219:SF69">
    <property type="entry name" value="TENEURIN-A"/>
    <property type="match status" value="1"/>
</dbReference>
<proteinExistence type="inferred from homology"/>
<sequence length="2779" mass="315440">MDGNYNYRPKAQPRTGTGTFPGRNSLKDRGSKTYSSSEDDFHSDDNLRPYEEVKVAHHDKKLNGLGLMPEEHDAKEKLGLHGNSNQCVGNHINQNNSRLYRYNMSGSDGDNESDNPNCVSAKNRHANKTVNHQGSQCSISSNENDIEHVTRGDQAVSRLSLSDSDDENHHGHHHCHGGPRPAFPCFAPPPPPPPIEDIPGKTPVLMTRQRSFGPSNRGNYSDAETCLCQGHFVDAHTALLHRGVESDLDNHPRLRHCPYSDCESEFEPHYLEQTSSGNVFIPDGQQRLPRTVPRSGSVPVSRSGEMFNPHCVSPYGSNTVPLQCVNSDHHCNNVDNRHAFSHPQFSCPQTVAPGYPPHMSPDYGYYTKFNCASHHMKKKLQQRCSWKCTALLLVVICVALLACTAYFAAMSVFEEKEKIAHDPSACNASQQVQGLITPWPSFPSLMYPNGAFNNSRVTPNPNANSNFANSNTPGGTNSPRLAVLSPFHIGDTQHRTIPSKSFWPTQFKLDAPQFIKLNFTISSNAILGVFGRRNAPPTVAQFDFFEVFDGSRITSRSKRSSRYKRGHFGRDTALIQHLDAGIWYMTLYNDRDDAQYVSFKTEVFDTLGTDCPSDCHGHGECYKGQCACFPGYTGWDCSQNQCPVLCSGNGQYEGGVCQCHAGWKGQECEIPEHECEVPNCNGNGRCINGQCVCLPGFKGPHCGLEICRLECSHGHCKNQKCVCDEGWGGALCNQVSCDPRCDGLRGICHNGTCVCRKGWNGNHCTMDGCPNSCSKHGDCRLLSTGWKCICQNGWKGRACDYSMENNCADNEDNDGDGLIDCRDPDCCLARRGCDDNAYCQKSPNPAEILLRKNSPSSTASFYEKTRFLIEDNSVQIDTSRNAFNESQVSLIRGTVRTKDGTPLIGVQVHITRQPLYGFTLTRNEGLFDILVNGGGSLTLEFTRSPFRASSISVMVPWNQIITIDPVIMVQQGDVIYHPDPAQCGVFHDHFTLKPVVLPTWQHTQLGACPEKSTVIPESQVLQESLVIPGTNVHLVYHSSETSGYKSVILIQMTPEFIPPNLSLVHLKVSVQGIEVEKTFEADPSLKYTFSWDRTNAYRQKVYGIVPATVHVGYQYAGCSYIFWEVRSTTMSGFDLSSSEIGGWNLDIHHTYNFQEGILHKGDGTNIYLKEKPKELVCILGNGQRRKLDCGGCNGKALDNRLLAPVAMASGRDGSLYVWDHNFIRKLSPGRDDIASILQTSSISTSHKTYMTVSPVDGRLYISDYMNHRIIRVATMGPVRDLNNNFEVVAGIKGEECTPGGSDKCGDGIAISKDGIIYVADNLNIRMITPDGIIHTVIGSQGQPRSWEPMSCDDSQPASKVRLQWPTDLAINPLDDTLHILDKNIILKLTKDRSLVTVAGRPINCPRRKSHFLPSGVLSDEDQASGIAVDVKLVNPQSIAFGPLGEIYIVESDTHSINRVRVVTTDGRIHHFAGTKSKCDCQRMNCKCFTEKETLAAMALFKELTSVTVTPDGITHIADAGNLRVFSIMSKLPQPNNLSLYEVVSPETQELYIFNRYGQHQNTINIITNQSMYNFTYNVNSFHGKLVSILDDAGNKIDLVRDYELNVKDIISIDGSKCQLTVSDERLHRFLTADNSTFMYSYGRSTGLLKSKFLSDGRSYKYEYDDMGRLLEVRQPTGEITTLTTDINTTGSAETRVTYLPDGAVVIVFPTNLSISIESGGHPILANQHRMHFKRKLIGPNKQIHKLEWRFYVRRKGRNRQSKIVEKVGHRMRVGPHFSRHVSMHDEHEDLGYKGKALSMHLVSLSFFFLNFFHFHGNLSVCTIDLFELILKRQNDKMKKIELYKGKQLSCNDFWPNPLKLFISIFDNRYSLWQKWTFINYQKINGVNLLTIEYNRETHTETINDKNVMEIINITYDNSGLPTHFQPANHYHGLEITYSQSGQITQWRYGEMREQRVYEEKGLLREITMPSGSQYRFQYRYGQMPTDILLPSGLQYYLEYDTQGNLMMVRTPGLGKHYFYRVMSIGLQRYLYKIPELSIPYTEEYDGNGKLLQIIYPSEQRRVVYRYNQYSQLSKQLFDETEINFEYDEQISKLSSSEVINGPYNCYQVYKHHGAVISEYQVNYAKDRRLKSVTFNYQYDNNFRLIQINSRFQDNVTTSYNISYDRDTGKLKMINSLIIIWPFPDRQQIMDQHVRMVRHFDGYGRLQRTTYTFSDNILFSLQIGYDLMNRIHHWNCLIGGNSRRNLQYVYDKNGNVIDIFYNGKPTWRYGYNNNGNINKIMEHDQTRNLDYDVADRIKKSGQNVYKFDPDGFMIQRHDQHITHNSKGQLSSVSKAGEYRLFYFYDAEDRLTVIEDNGGTVMQFYYADVINPSRITHTYNQTSNEITQYFYNVDGTLLAMERRNMLYYIASDPIGTPVAIFNSEGNVVKELFFNPLGFLENDTNPWFEFAFGFQGGVYNPLTNLIYPSHLPLTNNYQYQHLINVHSKNKKFPNLAITDWLMMLGFDIQSLAPDVSYTGEIRPTRHNEDKQLLPMSSAFECTFLRDMESLLTMTTVPKSHVSPLQESKDLQPTSIPFILGDGVTLSQRRGVIFVGTITNTPEWAMQLARVLLNGSLVTNLRYNINGKDIHFFVKEDASKAEDDLRMLGIHSNKAYFDNGINVTVNKIHRREGLVLHAFEQVDVRIHGSHSVINIRYGTTLEREHQRVLRHAKERSIQRAWEREKWILQKGLPTQYRWSEQERQEILTVGYTDGYEGHYVRSPELYPELSDDCNNIRFIKSNR</sequence>
<dbReference type="PANTHER" id="PTHR11219">
    <property type="entry name" value="TENEURIN AND N-ACETYLGLUCOSAMINE-1-PHOSPHODIESTER ALPHA-N-ACETYLGLUCOSAMINIDASE"/>
    <property type="match status" value="1"/>
</dbReference>
<gene>
    <name evidence="15" type="ORF">KUTeg_024873</name>
</gene>
<keyword evidence="16" id="KW-1185">Reference proteome</keyword>
<feature type="disulfide bond" evidence="11">
    <location>
        <begin position="790"/>
        <end position="799"/>
    </location>
</feature>
<protein>
    <recommendedName>
        <fullName evidence="14">EGF-like domain-containing protein</fullName>
    </recommendedName>
</protein>
<keyword evidence="7" id="KW-0677">Repeat</keyword>
<evidence type="ECO:0000256" key="4">
    <source>
        <dbReference type="ARBA" id="ARBA00022475"/>
    </source>
</evidence>
<evidence type="ECO:0000256" key="3">
    <source>
        <dbReference type="ARBA" id="ARBA00009385"/>
    </source>
</evidence>
<dbReference type="PROSITE" id="PS50026">
    <property type="entry name" value="EGF_3"/>
    <property type="match status" value="3"/>
</dbReference>
<evidence type="ECO:0000256" key="8">
    <source>
        <dbReference type="ARBA" id="ARBA00022989"/>
    </source>
</evidence>
<feature type="transmembrane region" description="Helical" evidence="13">
    <location>
        <begin position="386"/>
        <end position="409"/>
    </location>
</feature>
<keyword evidence="6 13" id="KW-0812">Transmembrane</keyword>
<feature type="disulfide bond" evidence="11">
    <location>
        <begin position="693"/>
        <end position="702"/>
    </location>
</feature>
<accession>A0ABQ9DZA3</accession>
<dbReference type="InterPro" id="IPR000742">
    <property type="entry name" value="EGF"/>
</dbReference>
<reference evidence="15 16" key="1">
    <citation type="submission" date="2022-12" db="EMBL/GenBank/DDBJ databases">
        <title>Chromosome-level genome of Tegillarca granosa.</title>
        <authorList>
            <person name="Kim J."/>
        </authorList>
    </citation>
    <scope>NUCLEOTIDE SEQUENCE [LARGE SCALE GENOMIC DNA]</scope>
    <source>
        <strain evidence="15">Teg-2019</strain>
        <tissue evidence="15">Adductor muscle</tissue>
    </source>
</reference>
<dbReference type="Pfam" id="PF15636">
    <property type="entry name" value="Tox-GHH"/>
    <property type="match status" value="1"/>
</dbReference>
<evidence type="ECO:0000256" key="1">
    <source>
        <dbReference type="ARBA" id="ARBA00004167"/>
    </source>
</evidence>
<feature type="disulfide bond" evidence="11">
    <location>
        <begin position="659"/>
        <end position="668"/>
    </location>
</feature>
<dbReference type="Gene3D" id="2.180.10.10">
    <property type="entry name" value="RHS repeat-associated core"/>
    <property type="match status" value="1"/>
</dbReference>
<dbReference type="Pfam" id="PF23538">
    <property type="entry name" value="Teneurin_ABD"/>
    <property type="match status" value="1"/>
</dbReference>
<keyword evidence="9 13" id="KW-0472">Membrane</keyword>
<comment type="caution">
    <text evidence="15">The sequence shown here is derived from an EMBL/GenBank/DDBJ whole genome shotgun (WGS) entry which is preliminary data.</text>
</comment>
<organism evidence="15 16">
    <name type="scientific">Tegillarca granosa</name>
    <name type="common">Malaysian cockle</name>
    <name type="synonym">Anadara granosa</name>
    <dbReference type="NCBI Taxonomy" id="220873"/>
    <lineage>
        <taxon>Eukaryota</taxon>
        <taxon>Metazoa</taxon>
        <taxon>Spiralia</taxon>
        <taxon>Lophotrochozoa</taxon>
        <taxon>Mollusca</taxon>
        <taxon>Bivalvia</taxon>
        <taxon>Autobranchia</taxon>
        <taxon>Pteriomorphia</taxon>
        <taxon>Arcoida</taxon>
        <taxon>Arcoidea</taxon>
        <taxon>Arcidae</taxon>
        <taxon>Tegillarca</taxon>
    </lineage>
</organism>
<comment type="similarity">
    <text evidence="3">Belongs to the tenascin family. Teneurin subfamily.</text>
</comment>
<dbReference type="InterPro" id="IPR056822">
    <property type="entry name" value="TEN_NHL"/>
</dbReference>
<feature type="region of interest" description="Disordered" evidence="12">
    <location>
        <begin position="1"/>
        <end position="49"/>
    </location>
</feature>
<dbReference type="Pfam" id="PF25021">
    <property type="entry name" value="TEN_NHL"/>
    <property type="match status" value="1"/>
</dbReference>
<comment type="subcellular location">
    <subcellularLocation>
        <location evidence="2">Cell membrane</location>
    </subcellularLocation>
    <subcellularLocation>
        <location evidence="1">Membrane</location>
        <topology evidence="1">Single-pass membrane protein</topology>
    </subcellularLocation>
</comment>
<dbReference type="SUPFAM" id="SSF101898">
    <property type="entry name" value="NHL repeat"/>
    <property type="match status" value="1"/>
</dbReference>
<dbReference type="Pfam" id="PF25023">
    <property type="entry name" value="TEN_YD-shell"/>
    <property type="match status" value="2"/>
</dbReference>
<evidence type="ECO:0000256" key="12">
    <source>
        <dbReference type="SAM" id="MobiDB-lite"/>
    </source>
</evidence>
<dbReference type="Pfam" id="PF23093">
    <property type="entry name" value="GBD_Tenm3"/>
    <property type="match status" value="1"/>
</dbReference>
<keyword evidence="4" id="KW-1003">Cell membrane</keyword>
<evidence type="ECO:0000256" key="10">
    <source>
        <dbReference type="ARBA" id="ARBA00023157"/>
    </source>
</evidence>
<dbReference type="InterPro" id="IPR056823">
    <property type="entry name" value="TEN-like_YD-shell"/>
</dbReference>
<dbReference type="Pfam" id="PF23106">
    <property type="entry name" value="EGF_Teneurin"/>
    <property type="match status" value="1"/>
</dbReference>
<feature type="disulfide bond" evidence="11">
    <location>
        <begin position="769"/>
        <end position="779"/>
    </location>
</feature>
<dbReference type="EMBL" id="JARBDR010000923">
    <property type="protein sequence ID" value="KAJ8298342.1"/>
    <property type="molecule type" value="Genomic_DNA"/>
</dbReference>
<evidence type="ECO:0000256" key="2">
    <source>
        <dbReference type="ARBA" id="ARBA00004236"/>
    </source>
</evidence>
<dbReference type="Pfam" id="PF24329">
    <property type="entry name" value="FN-plug_TEN1-4"/>
    <property type="match status" value="1"/>
</dbReference>
<keyword evidence="5 11" id="KW-0245">EGF-like domain</keyword>
<evidence type="ECO:0000256" key="7">
    <source>
        <dbReference type="ARBA" id="ARBA00022737"/>
    </source>
</evidence>
<dbReference type="Gene3D" id="2.120.10.30">
    <property type="entry name" value="TolB, C-terminal domain"/>
    <property type="match status" value="2"/>
</dbReference>
<evidence type="ECO:0000256" key="11">
    <source>
        <dbReference type="PROSITE-ProRule" id="PRU00076"/>
    </source>
</evidence>
<dbReference type="PROSITE" id="PS00022">
    <property type="entry name" value="EGF_1"/>
    <property type="match status" value="3"/>
</dbReference>
<feature type="region of interest" description="Disordered" evidence="12">
    <location>
        <begin position="161"/>
        <end position="182"/>
    </location>
</feature>
<dbReference type="InterPro" id="IPR056820">
    <property type="entry name" value="TEN_TTR-like"/>
</dbReference>
<dbReference type="InterPro" id="IPR051216">
    <property type="entry name" value="Teneurin"/>
</dbReference>
<feature type="compositionally biased region" description="Basic and acidic residues" evidence="12">
    <location>
        <begin position="39"/>
        <end position="49"/>
    </location>
</feature>
<dbReference type="InterPro" id="IPR011042">
    <property type="entry name" value="6-blade_b-propeller_TolB-like"/>
</dbReference>
<dbReference type="InterPro" id="IPR002049">
    <property type="entry name" value="LE_dom"/>
</dbReference>
<dbReference type="Pfam" id="PF25020">
    <property type="entry name" value="TTR_TEN1-4"/>
    <property type="match status" value="1"/>
</dbReference>
<evidence type="ECO:0000259" key="14">
    <source>
        <dbReference type="PROSITE" id="PS50026"/>
    </source>
</evidence>
<keyword evidence="10 11" id="KW-1015">Disulfide bond</keyword>
<evidence type="ECO:0000313" key="16">
    <source>
        <dbReference type="Proteomes" id="UP001217089"/>
    </source>
</evidence>
<evidence type="ECO:0000256" key="6">
    <source>
        <dbReference type="ARBA" id="ARBA00022692"/>
    </source>
</evidence>
<evidence type="ECO:0000256" key="13">
    <source>
        <dbReference type="SAM" id="Phobius"/>
    </source>
</evidence>
<feature type="domain" description="EGF-like" evidence="14">
    <location>
        <begin position="765"/>
        <end position="800"/>
    </location>
</feature>
<dbReference type="InterPro" id="IPR028916">
    <property type="entry name" value="Tox-GHH_dom"/>
</dbReference>
<dbReference type="InterPro" id="IPR057629">
    <property type="entry name" value="Teneurin1-4_GBD"/>
</dbReference>
<dbReference type="Pfam" id="PF25024">
    <property type="entry name" value="EGF_TEN"/>
    <property type="match status" value="1"/>
</dbReference>
<dbReference type="PROSITE" id="PS01186">
    <property type="entry name" value="EGF_2"/>
    <property type="match status" value="3"/>
</dbReference>